<name>A0A1L0B231_9ASCO</name>
<dbReference type="OrthoDB" id="1078367at2759"/>
<dbReference type="Pfam" id="PF00436">
    <property type="entry name" value="SSB"/>
    <property type="match status" value="1"/>
</dbReference>
<evidence type="ECO:0000256" key="1">
    <source>
        <dbReference type="ARBA" id="ARBA00023125"/>
    </source>
</evidence>
<evidence type="ECO:0000256" key="2">
    <source>
        <dbReference type="PIRNR" id="PIRNR002070"/>
    </source>
</evidence>
<reference evidence="4" key="1">
    <citation type="submission" date="2016-11" db="EMBL/GenBank/DDBJ databases">
        <authorList>
            <person name="Guldener U."/>
        </authorList>
    </citation>
    <scope>NUCLEOTIDE SEQUENCE [LARGE SCALE GENOMIC DNA]</scope>
</reference>
<dbReference type="SUPFAM" id="SSF50249">
    <property type="entry name" value="Nucleic acid-binding proteins"/>
    <property type="match status" value="1"/>
</dbReference>
<keyword evidence="4" id="KW-1185">Reference proteome</keyword>
<dbReference type="EMBL" id="FQNF01000015">
    <property type="protein sequence ID" value="SGZ38963.1"/>
    <property type="molecule type" value="Genomic_DNA"/>
</dbReference>
<dbReference type="VEuPathDB" id="FungiDB:HGUI_01163"/>
<dbReference type="Proteomes" id="UP000183365">
    <property type="component" value="Unassembled WGS sequence"/>
</dbReference>
<accession>A0A1L0B231</accession>
<evidence type="ECO:0000313" key="4">
    <source>
        <dbReference type="Proteomes" id="UP000183365"/>
    </source>
</evidence>
<dbReference type="Gene3D" id="2.40.50.140">
    <property type="entry name" value="Nucleic acid-binding proteins"/>
    <property type="match status" value="1"/>
</dbReference>
<dbReference type="PROSITE" id="PS50935">
    <property type="entry name" value="SSB"/>
    <property type="match status" value="1"/>
</dbReference>
<evidence type="ECO:0000313" key="3">
    <source>
        <dbReference type="EMBL" id="SGZ38963.1"/>
    </source>
</evidence>
<keyword evidence="1 2" id="KW-0238">DNA-binding</keyword>
<comment type="subcellular location">
    <subcellularLocation>
        <location evidence="2">Mitochondrion</location>
    </subcellularLocation>
</comment>
<gene>
    <name evidence="3" type="ORF">HGUI_01163</name>
</gene>
<dbReference type="GO" id="GO:0006260">
    <property type="term" value="P:DNA replication"/>
    <property type="evidence" value="ECO:0007669"/>
    <property type="project" value="InterPro"/>
</dbReference>
<dbReference type="GO" id="GO:0003697">
    <property type="term" value="F:single-stranded DNA binding"/>
    <property type="evidence" value="ECO:0007669"/>
    <property type="project" value="InterPro"/>
</dbReference>
<dbReference type="InterPro" id="IPR000424">
    <property type="entry name" value="Primosome_PriB/ssb"/>
</dbReference>
<dbReference type="PIRSF" id="PIRSF002070">
    <property type="entry name" value="SSB"/>
    <property type="match status" value="1"/>
</dbReference>
<dbReference type="AlphaFoldDB" id="A0A1L0B231"/>
<organism evidence="3 4">
    <name type="scientific">Hanseniaspora guilliermondii</name>
    <dbReference type="NCBI Taxonomy" id="56406"/>
    <lineage>
        <taxon>Eukaryota</taxon>
        <taxon>Fungi</taxon>
        <taxon>Dikarya</taxon>
        <taxon>Ascomycota</taxon>
        <taxon>Saccharomycotina</taxon>
        <taxon>Saccharomycetes</taxon>
        <taxon>Saccharomycodales</taxon>
        <taxon>Saccharomycodaceae</taxon>
        <taxon>Hanseniaspora</taxon>
    </lineage>
</organism>
<proteinExistence type="predicted"/>
<dbReference type="InterPro" id="IPR012340">
    <property type="entry name" value="NA-bd_OB-fold"/>
</dbReference>
<sequence>MFSIAKRQFSTSPIPNIAKFSVTGRLGADATKTYFGDKAIYKYSVASNAKVNSDSADWFNITKFEESPSFERIAKKGNLVQVDGDLVQNVYLKDDVPTYGYNFIQRSFHVISFAKTSEEQMEGAEVHNPTESEEIVKNL</sequence>
<dbReference type="GO" id="GO:0005739">
    <property type="term" value="C:mitochondrion"/>
    <property type="evidence" value="ECO:0007669"/>
    <property type="project" value="UniProtKB-SubCell"/>
</dbReference>
<protein>
    <recommendedName>
        <fullName evidence="2">Single-stranded DNA-binding protein</fullName>
    </recommendedName>
</protein>
<keyword evidence="2" id="KW-0496">Mitochondrion</keyword>
<dbReference type="InterPro" id="IPR011344">
    <property type="entry name" value="ssDNA-bd"/>
</dbReference>